<feature type="binding site" evidence="6">
    <location>
        <position position="57"/>
    </location>
    <ligand>
        <name>ATP</name>
        <dbReference type="ChEBI" id="CHEBI:30616"/>
    </ligand>
</feature>
<keyword evidence="1 7" id="KW-0723">Serine/threonine-protein kinase</keyword>
<dbReference type="GO" id="GO:0004674">
    <property type="term" value="F:protein serine/threonine kinase activity"/>
    <property type="evidence" value="ECO:0007669"/>
    <property type="project" value="UniProtKB-KW"/>
</dbReference>
<dbReference type="Gene3D" id="1.10.510.10">
    <property type="entry name" value="Transferase(Phosphotransferase) domain 1"/>
    <property type="match status" value="1"/>
</dbReference>
<evidence type="ECO:0000256" key="3">
    <source>
        <dbReference type="ARBA" id="ARBA00022741"/>
    </source>
</evidence>
<dbReference type="Pfam" id="PF07714">
    <property type="entry name" value="PK_Tyr_Ser-Thr"/>
    <property type="match status" value="1"/>
</dbReference>
<keyword evidence="5 6" id="KW-0067">ATP-binding</keyword>
<dbReference type="InterPro" id="IPR008271">
    <property type="entry name" value="Ser/Thr_kinase_AS"/>
</dbReference>
<dbReference type="EMBL" id="UYRR01000071">
    <property type="protein sequence ID" value="VDK17452.1"/>
    <property type="molecule type" value="Genomic_DNA"/>
</dbReference>
<evidence type="ECO:0000256" key="6">
    <source>
        <dbReference type="PROSITE-ProRule" id="PRU10141"/>
    </source>
</evidence>
<dbReference type="AlphaFoldDB" id="A0A0M3IYF0"/>
<evidence type="ECO:0000256" key="4">
    <source>
        <dbReference type="ARBA" id="ARBA00022777"/>
    </source>
</evidence>
<keyword evidence="3 6" id="KW-0547">Nucleotide-binding</keyword>
<name>A0A0M3IYF0_ANISI</name>
<dbReference type="InterPro" id="IPR011009">
    <property type="entry name" value="Kinase-like_dom_sf"/>
</dbReference>
<evidence type="ECO:0000256" key="5">
    <source>
        <dbReference type="ARBA" id="ARBA00022840"/>
    </source>
</evidence>
<dbReference type="OrthoDB" id="10013149at2759"/>
<dbReference type="Gene3D" id="3.30.200.20">
    <property type="entry name" value="Phosphorylase Kinase, domain 1"/>
    <property type="match status" value="1"/>
</dbReference>
<dbReference type="PROSITE" id="PS00107">
    <property type="entry name" value="PROTEIN_KINASE_ATP"/>
    <property type="match status" value="1"/>
</dbReference>
<dbReference type="InterPro" id="IPR017441">
    <property type="entry name" value="Protein_kinase_ATP_BS"/>
</dbReference>
<gene>
    <name evidence="9" type="ORF">ASIM_LOCUS183</name>
</gene>
<sequence length="393" mass="45770">MNNPNTMESCSQSINTKFQLEFHQSLKFGEHLGSGKFGSVYRGEWNTKGKVLTVALKKVSELQKEADILAGTEHPNIIKFYGVSRTAADFVIVTELAERGSLYSYLHDPKNPDLDFYQVTKWALQIASAVEYLHYKVTKRIIHRDLKSNNIVLTGEGDCKVCDFGRSKNPTHWSTVTSLAGTVRWMSPEMLLANENNKITIATDVWSYGIVLWEMLTREVPHKSLNELRVASLIADKHLTPVIPKKCPVEFKRLMKNCWKRVPEARHNMRQITDELNKMRKNAKLSRQYNQFIKHKNEWKCEIEDQSAELKAVFQNTKLFLSIAKRCVIFFWRTVILRMRVNCAEYFQWNFCDQHWHAELENYRPSYCRSVSSDSDISRRSHDGYVNLIFKAF</sequence>
<keyword evidence="4" id="KW-0418">Kinase</keyword>
<dbReference type="GO" id="GO:0005524">
    <property type="term" value="F:ATP binding"/>
    <property type="evidence" value="ECO:0007669"/>
    <property type="project" value="UniProtKB-UniRule"/>
</dbReference>
<dbReference type="WBParaSite" id="ASIM_0000027201-mRNA-1">
    <property type="protein sequence ID" value="ASIM_0000027201-mRNA-1"/>
    <property type="gene ID" value="ASIM_0000027201"/>
</dbReference>
<evidence type="ECO:0000313" key="9">
    <source>
        <dbReference type="EMBL" id="VDK17452.1"/>
    </source>
</evidence>
<evidence type="ECO:0000313" key="10">
    <source>
        <dbReference type="Proteomes" id="UP000267096"/>
    </source>
</evidence>
<evidence type="ECO:0000256" key="1">
    <source>
        <dbReference type="ARBA" id="ARBA00022527"/>
    </source>
</evidence>
<feature type="domain" description="Protein kinase" evidence="8">
    <location>
        <begin position="26"/>
        <end position="293"/>
    </location>
</feature>
<evidence type="ECO:0000313" key="11">
    <source>
        <dbReference type="WBParaSite" id="ASIM_0000027201-mRNA-1"/>
    </source>
</evidence>
<dbReference type="SUPFAM" id="SSF56112">
    <property type="entry name" value="Protein kinase-like (PK-like)"/>
    <property type="match status" value="1"/>
</dbReference>
<dbReference type="GO" id="GO:0006950">
    <property type="term" value="P:response to stress"/>
    <property type="evidence" value="ECO:0007669"/>
    <property type="project" value="UniProtKB-ARBA"/>
</dbReference>
<proteinExistence type="inferred from homology"/>
<dbReference type="PANTHER" id="PTHR44329:SF288">
    <property type="entry name" value="MITOGEN-ACTIVATED PROTEIN KINASE KINASE KINASE 20"/>
    <property type="match status" value="1"/>
</dbReference>
<organism evidence="11">
    <name type="scientific">Anisakis simplex</name>
    <name type="common">Herring worm</name>
    <dbReference type="NCBI Taxonomy" id="6269"/>
    <lineage>
        <taxon>Eukaryota</taxon>
        <taxon>Metazoa</taxon>
        <taxon>Ecdysozoa</taxon>
        <taxon>Nematoda</taxon>
        <taxon>Chromadorea</taxon>
        <taxon>Rhabditida</taxon>
        <taxon>Spirurina</taxon>
        <taxon>Ascaridomorpha</taxon>
        <taxon>Ascaridoidea</taxon>
        <taxon>Anisakidae</taxon>
        <taxon>Anisakis</taxon>
        <taxon>Anisakis simplex complex</taxon>
    </lineage>
</organism>
<dbReference type="PROSITE" id="PS50011">
    <property type="entry name" value="PROTEIN_KINASE_DOM"/>
    <property type="match status" value="1"/>
</dbReference>
<reference evidence="11" key="1">
    <citation type="submission" date="2017-02" db="UniProtKB">
        <authorList>
            <consortium name="WormBaseParasite"/>
        </authorList>
    </citation>
    <scope>IDENTIFICATION</scope>
</reference>
<dbReference type="Proteomes" id="UP000267096">
    <property type="component" value="Unassembled WGS sequence"/>
</dbReference>
<dbReference type="InterPro" id="IPR000719">
    <property type="entry name" value="Prot_kinase_dom"/>
</dbReference>
<dbReference type="SMART" id="SM00220">
    <property type="entry name" value="S_TKc"/>
    <property type="match status" value="1"/>
</dbReference>
<comment type="similarity">
    <text evidence="7">Belongs to the protein kinase superfamily.</text>
</comment>
<dbReference type="InterPro" id="IPR001245">
    <property type="entry name" value="Ser-Thr/Tyr_kinase_cat_dom"/>
</dbReference>
<accession>A0A0M3IYF0</accession>
<evidence type="ECO:0000256" key="2">
    <source>
        <dbReference type="ARBA" id="ARBA00022679"/>
    </source>
</evidence>
<dbReference type="InterPro" id="IPR051681">
    <property type="entry name" value="Ser/Thr_Kinases-Pseudokinases"/>
</dbReference>
<dbReference type="GO" id="GO:0005737">
    <property type="term" value="C:cytoplasm"/>
    <property type="evidence" value="ECO:0007669"/>
    <property type="project" value="TreeGrafter"/>
</dbReference>
<dbReference type="PROSITE" id="PS00108">
    <property type="entry name" value="PROTEIN_KINASE_ST"/>
    <property type="match status" value="1"/>
</dbReference>
<keyword evidence="2" id="KW-0808">Transferase</keyword>
<dbReference type="CDD" id="cd13999">
    <property type="entry name" value="STKc_MAP3K-like"/>
    <property type="match status" value="1"/>
</dbReference>
<reference evidence="9 10" key="2">
    <citation type="submission" date="2018-11" db="EMBL/GenBank/DDBJ databases">
        <authorList>
            <consortium name="Pathogen Informatics"/>
        </authorList>
    </citation>
    <scope>NUCLEOTIDE SEQUENCE [LARGE SCALE GENOMIC DNA]</scope>
</reference>
<keyword evidence="10" id="KW-1185">Reference proteome</keyword>
<evidence type="ECO:0000259" key="8">
    <source>
        <dbReference type="PROSITE" id="PS50011"/>
    </source>
</evidence>
<protein>
    <submittedName>
        <fullName evidence="11">Protein kinase domain-containing protein</fullName>
    </submittedName>
</protein>
<evidence type="ECO:0000256" key="7">
    <source>
        <dbReference type="RuleBase" id="RU000304"/>
    </source>
</evidence>
<dbReference type="PRINTS" id="PR00109">
    <property type="entry name" value="TYRKINASE"/>
</dbReference>
<dbReference type="PANTHER" id="PTHR44329">
    <property type="entry name" value="SERINE/THREONINE-PROTEIN KINASE TNNI3K-RELATED"/>
    <property type="match status" value="1"/>
</dbReference>